<proteinExistence type="predicted"/>
<name>A0A8D2L5S4_VARKO</name>
<protein>
    <recommendedName>
        <fullName evidence="1">Reverse transcriptase domain-containing protein</fullName>
    </recommendedName>
</protein>
<feature type="domain" description="Reverse transcriptase" evidence="1">
    <location>
        <begin position="149"/>
        <end position="232"/>
    </location>
</feature>
<keyword evidence="3" id="KW-1185">Reference proteome</keyword>
<organism evidence="2 3">
    <name type="scientific">Varanus komodoensis</name>
    <name type="common">Komodo dragon</name>
    <dbReference type="NCBI Taxonomy" id="61221"/>
    <lineage>
        <taxon>Eukaryota</taxon>
        <taxon>Metazoa</taxon>
        <taxon>Chordata</taxon>
        <taxon>Craniata</taxon>
        <taxon>Vertebrata</taxon>
        <taxon>Euteleostomi</taxon>
        <taxon>Lepidosauria</taxon>
        <taxon>Squamata</taxon>
        <taxon>Bifurcata</taxon>
        <taxon>Unidentata</taxon>
        <taxon>Episquamata</taxon>
        <taxon>Toxicofera</taxon>
        <taxon>Anguimorpha</taxon>
        <taxon>Paleoanguimorpha</taxon>
        <taxon>Varanoidea</taxon>
        <taxon>Varanidae</taxon>
        <taxon>Varanus</taxon>
    </lineage>
</organism>
<sequence length="468" mass="52734">MASGPLTSWQKDGEEIEVLTDFIFLGFKITADGDCSQEIKRRLLLGRKVMANLDSILKSRGITLPTKVCIVKAMVFPVAMYGCESWTIRKAERQRIEAFELWCWRRLLRVPWTARRSNRSVLEEINPDCSLEGQIVMLGDYGSAPWQLCHGILQGSILSPLLFNIYMKLLGEVIRRCGLRNHQYADDTQLYLSFSTNPGEAVAVLNRCLAEVMGWMRANKLKLSPGKTEVLLVGGSGFGEGDLDLVLNGVALPLMDKVCSLGVLLNPELSLEAQVTAVARSTFFQLRLVYQLRPYLENDCLVTVTHALVTSRLDFCNTLYVGLPLKTIRILQLVQNRAARLLTGTGHYVHMTPVLRQLHWLPIEVRVQFKVLFMTYKALNGLGPGYLNGLGPGLCSYVPARPLRSAGESLLRKPSVKDIRRVSTRRRAFSAVAPNLWNALPREVHLSLSLFVFRRQAKTFLFKRHFNC</sequence>
<evidence type="ECO:0000313" key="2">
    <source>
        <dbReference type="Ensembl" id="ENSVKKP00000017097.1"/>
    </source>
</evidence>
<dbReference type="InterPro" id="IPR000477">
    <property type="entry name" value="RT_dom"/>
</dbReference>
<dbReference type="Proteomes" id="UP000694545">
    <property type="component" value="Unplaced"/>
</dbReference>
<dbReference type="PANTHER" id="PTHR33332">
    <property type="entry name" value="REVERSE TRANSCRIPTASE DOMAIN-CONTAINING PROTEIN"/>
    <property type="match status" value="1"/>
</dbReference>
<evidence type="ECO:0000259" key="1">
    <source>
        <dbReference type="Pfam" id="PF00078"/>
    </source>
</evidence>
<reference evidence="2" key="2">
    <citation type="submission" date="2025-09" db="UniProtKB">
        <authorList>
            <consortium name="Ensembl"/>
        </authorList>
    </citation>
    <scope>IDENTIFICATION</scope>
</reference>
<reference evidence="2" key="1">
    <citation type="submission" date="2025-08" db="UniProtKB">
        <authorList>
            <consortium name="Ensembl"/>
        </authorList>
    </citation>
    <scope>IDENTIFICATION</scope>
</reference>
<dbReference type="Ensembl" id="ENSVKKT00000017523.1">
    <property type="protein sequence ID" value="ENSVKKP00000017097.1"/>
    <property type="gene ID" value="ENSVKKG00000011683.1"/>
</dbReference>
<dbReference type="AlphaFoldDB" id="A0A8D2L5S4"/>
<evidence type="ECO:0000313" key="3">
    <source>
        <dbReference type="Proteomes" id="UP000694545"/>
    </source>
</evidence>
<accession>A0A8D2L5S4</accession>
<dbReference type="Pfam" id="PF00078">
    <property type="entry name" value="RVT_1"/>
    <property type="match status" value="1"/>
</dbReference>